<feature type="region of interest" description="Disordered" evidence="1">
    <location>
        <begin position="153"/>
        <end position="202"/>
    </location>
</feature>
<dbReference type="PANTHER" id="PTHR34409:SF1">
    <property type="entry name" value="MYB-LIKE DOMAIN-CONTAINING PROTEIN"/>
    <property type="match status" value="1"/>
</dbReference>
<gene>
    <name evidence="3" type="ORF">PR001_g15437</name>
</gene>
<evidence type="ECO:0000313" key="3">
    <source>
        <dbReference type="EMBL" id="KAE9013334.1"/>
    </source>
</evidence>
<feature type="domain" description="DUF6818" evidence="2">
    <location>
        <begin position="26"/>
        <end position="70"/>
    </location>
</feature>
<dbReference type="AlphaFoldDB" id="A0A6A3LBA4"/>
<comment type="caution">
    <text evidence="3">The sequence shown here is derived from an EMBL/GenBank/DDBJ whole genome shotgun (WGS) entry which is preliminary data.</text>
</comment>
<evidence type="ECO:0000313" key="4">
    <source>
        <dbReference type="Proteomes" id="UP000429607"/>
    </source>
</evidence>
<feature type="compositionally biased region" description="Acidic residues" evidence="1">
    <location>
        <begin position="128"/>
        <end position="140"/>
    </location>
</feature>
<feature type="compositionally biased region" description="Polar residues" evidence="1">
    <location>
        <begin position="153"/>
        <end position="162"/>
    </location>
</feature>
<dbReference type="Pfam" id="PF20681">
    <property type="entry name" value="DUF6818"/>
    <property type="match status" value="1"/>
</dbReference>
<evidence type="ECO:0000256" key="1">
    <source>
        <dbReference type="SAM" id="MobiDB-lite"/>
    </source>
</evidence>
<dbReference type="PANTHER" id="PTHR34409">
    <property type="entry name" value="SET DOMAIN-CONTAINING PROTEIN"/>
    <property type="match status" value="1"/>
</dbReference>
<dbReference type="EMBL" id="QXFV01001162">
    <property type="protein sequence ID" value="KAE9013334.1"/>
    <property type="molecule type" value="Genomic_DNA"/>
</dbReference>
<evidence type="ECO:0000259" key="2">
    <source>
        <dbReference type="Pfam" id="PF20681"/>
    </source>
</evidence>
<feature type="region of interest" description="Disordered" evidence="1">
    <location>
        <begin position="118"/>
        <end position="140"/>
    </location>
</feature>
<dbReference type="InterPro" id="IPR049203">
    <property type="entry name" value="DUF6818"/>
</dbReference>
<proteinExistence type="predicted"/>
<protein>
    <recommendedName>
        <fullName evidence="2">DUF6818 domain-containing protein</fullName>
    </recommendedName>
</protein>
<name>A0A6A3LBA4_9STRA</name>
<organism evidence="3 4">
    <name type="scientific">Phytophthora rubi</name>
    <dbReference type="NCBI Taxonomy" id="129364"/>
    <lineage>
        <taxon>Eukaryota</taxon>
        <taxon>Sar</taxon>
        <taxon>Stramenopiles</taxon>
        <taxon>Oomycota</taxon>
        <taxon>Peronosporomycetes</taxon>
        <taxon>Peronosporales</taxon>
        <taxon>Peronosporaceae</taxon>
        <taxon>Phytophthora</taxon>
    </lineage>
</organism>
<reference evidence="3 4" key="1">
    <citation type="submission" date="2018-09" db="EMBL/GenBank/DDBJ databases">
        <title>Genomic investigation of the strawberry pathogen Phytophthora fragariae indicates pathogenicity is determined by transcriptional variation in three key races.</title>
        <authorList>
            <person name="Adams T.M."/>
            <person name="Armitage A.D."/>
            <person name="Sobczyk M.K."/>
            <person name="Bates H.J."/>
            <person name="Dunwell J.M."/>
            <person name="Nellist C.F."/>
            <person name="Harrison R.J."/>
        </authorList>
    </citation>
    <scope>NUCLEOTIDE SEQUENCE [LARGE SCALE GENOMIC DNA]</scope>
    <source>
        <strain evidence="3 4">SCRP249</strain>
    </source>
</reference>
<dbReference type="Proteomes" id="UP000429607">
    <property type="component" value="Unassembled WGS sequence"/>
</dbReference>
<sequence>MRQAGYHNYIDREELLLCDVAAKFVPIGWNMWESVAAEYNASKERSWAARDFDWLRRKFRKLYAKPKPTDYRVQSGAHTSHDGRVNGVDDTQLLEEVNSALNGEGGLIQLAQAGLGPIQSGDQNLGEQNDDDVSDASPDENFDIINSSYVGDSTGTVTTSQGLAPVEFAAESSDEETKEQDSQSIESSEVFTVAVSGEGPDG</sequence>
<accession>A0A6A3LBA4</accession>